<keyword evidence="3" id="KW-1015">Disulfide bond</keyword>
<accession>A0A4R6WRP0</accession>
<dbReference type="RefSeq" id="WP_133583106.1">
    <property type="nucleotide sequence ID" value="NZ_SNYV01000011.1"/>
</dbReference>
<dbReference type="SUPFAM" id="SSF52833">
    <property type="entry name" value="Thioredoxin-like"/>
    <property type="match status" value="1"/>
</dbReference>
<dbReference type="OrthoDB" id="9815205at2"/>
<dbReference type="GO" id="GO:0030313">
    <property type="term" value="C:cell envelope"/>
    <property type="evidence" value="ECO:0007669"/>
    <property type="project" value="UniProtKB-SubCell"/>
</dbReference>
<keyword evidence="7" id="KW-1185">Reference proteome</keyword>
<dbReference type="PANTHER" id="PTHR42852">
    <property type="entry name" value="THIOL:DISULFIDE INTERCHANGE PROTEIN DSBE"/>
    <property type="match status" value="1"/>
</dbReference>
<dbReference type="EMBL" id="SNYV01000011">
    <property type="protein sequence ID" value="TDQ79306.1"/>
    <property type="molecule type" value="Genomic_DNA"/>
</dbReference>
<proteinExistence type="predicted"/>
<dbReference type="InterPro" id="IPR012336">
    <property type="entry name" value="Thioredoxin-like_fold"/>
</dbReference>
<dbReference type="CDD" id="cd02966">
    <property type="entry name" value="TlpA_like_family"/>
    <property type="match status" value="1"/>
</dbReference>
<comment type="subcellular location">
    <subcellularLocation>
        <location evidence="1">Cell envelope</location>
    </subcellularLocation>
</comment>
<dbReference type="InterPro" id="IPR050553">
    <property type="entry name" value="Thioredoxin_ResA/DsbE_sf"/>
</dbReference>
<reference evidence="6 7" key="1">
    <citation type="submission" date="2019-03" db="EMBL/GenBank/DDBJ databases">
        <title>Genomic Encyclopedia of Archaeal and Bacterial Type Strains, Phase II (KMG-II): from individual species to whole genera.</title>
        <authorList>
            <person name="Goeker M."/>
        </authorList>
    </citation>
    <scope>NUCLEOTIDE SEQUENCE [LARGE SCALE GENOMIC DNA]</scope>
    <source>
        <strain evidence="6 7">DSM 28353</strain>
    </source>
</reference>
<dbReference type="InterPro" id="IPR036249">
    <property type="entry name" value="Thioredoxin-like_sf"/>
</dbReference>
<dbReference type="Pfam" id="PF13905">
    <property type="entry name" value="Thioredoxin_8"/>
    <property type="match status" value="1"/>
</dbReference>
<comment type="caution">
    <text evidence="6">The sequence shown here is derived from an EMBL/GenBank/DDBJ whole genome shotgun (WGS) entry which is preliminary data.</text>
</comment>
<keyword evidence="4" id="KW-0676">Redox-active center</keyword>
<dbReference type="AlphaFoldDB" id="A0A4R6WRP0"/>
<evidence type="ECO:0000256" key="1">
    <source>
        <dbReference type="ARBA" id="ARBA00004196"/>
    </source>
</evidence>
<dbReference type="PANTHER" id="PTHR42852:SF6">
    <property type="entry name" value="THIOL:DISULFIDE INTERCHANGE PROTEIN DSBE"/>
    <property type="match status" value="1"/>
</dbReference>
<gene>
    <name evidence="6" type="ORF">CLV99_0741</name>
</gene>
<feature type="domain" description="Thioredoxin" evidence="5">
    <location>
        <begin position="35"/>
        <end position="199"/>
    </location>
</feature>
<evidence type="ECO:0000256" key="3">
    <source>
        <dbReference type="ARBA" id="ARBA00023157"/>
    </source>
</evidence>
<name>A0A4R6WRP0_9SPHI</name>
<dbReference type="InterPro" id="IPR013766">
    <property type="entry name" value="Thioredoxin_domain"/>
</dbReference>
<dbReference type="PROSITE" id="PS51352">
    <property type="entry name" value="THIOREDOXIN_2"/>
    <property type="match status" value="1"/>
</dbReference>
<evidence type="ECO:0000256" key="2">
    <source>
        <dbReference type="ARBA" id="ARBA00022748"/>
    </source>
</evidence>
<organism evidence="6 7">
    <name type="scientific">Sphingobacterium yanglingense</name>
    <dbReference type="NCBI Taxonomy" id="1437280"/>
    <lineage>
        <taxon>Bacteria</taxon>
        <taxon>Pseudomonadati</taxon>
        <taxon>Bacteroidota</taxon>
        <taxon>Sphingobacteriia</taxon>
        <taxon>Sphingobacteriales</taxon>
        <taxon>Sphingobacteriaceae</taxon>
        <taxon>Sphingobacterium</taxon>
    </lineage>
</organism>
<dbReference type="GO" id="GO:0017004">
    <property type="term" value="P:cytochrome complex assembly"/>
    <property type="evidence" value="ECO:0007669"/>
    <property type="project" value="UniProtKB-KW"/>
</dbReference>
<evidence type="ECO:0000259" key="5">
    <source>
        <dbReference type="PROSITE" id="PS51352"/>
    </source>
</evidence>
<keyword evidence="2" id="KW-0201">Cytochrome c-type biogenesis</keyword>
<protein>
    <submittedName>
        <fullName evidence="6">Thioredoxin-like protein</fullName>
    </submittedName>
</protein>
<evidence type="ECO:0000313" key="6">
    <source>
        <dbReference type="EMBL" id="TDQ79306.1"/>
    </source>
</evidence>
<sequence length="208" mass="23724">MKTNKWILFMLGIMIFLTGITVQTVSATVKLEATQLDSSMAYPFELKDRNGKLIRMADFKGKVVVIDFWINRCAPCLALSEPLAKIRKYYESNKDIVFIDINLDDDADIWKYCLDHGDVQKNRTLYYTDSLSISLSTAPAGFYHPITSYYNMKGVPRWIIIGKEGEIIERNPPRPLPEKNGIESAGSLRFKALINEYLLSSSKKAKVR</sequence>
<evidence type="ECO:0000256" key="4">
    <source>
        <dbReference type="ARBA" id="ARBA00023284"/>
    </source>
</evidence>
<dbReference type="Gene3D" id="3.40.30.10">
    <property type="entry name" value="Glutaredoxin"/>
    <property type="match status" value="1"/>
</dbReference>
<evidence type="ECO:0000313" key="7">
    <source>
        <dbReference type="Proteomes" id="UP000295292"/>
    </source>
</evidence>
<dbReference type="Proteomes" id="UP000295292">
    <property type="component" value="Unassembled WGS sequence"/>
</dbReference>